<dbReference type="EMBL" id="CP129118">
    <property type="protein sequence ID" value="WOV87722.1"/>
    <property type="molecule type" value="Genomic_DNA"/>
</dbReference>
<evidence type="ECO:0000313" key="5">
    <source>
        <dbReference type="EMBL" id="WOV87722.1"/>
    </source>
</evidence>
<name>A0ABZ0L680_9BACL</name>
<keyword evidence="3" id="KW-0812">Transmembrane</keyword>
<feature type="transmembrane region" description="Helical" evidence="3">
    <location>
        <begin position="89"/>
        <end position="109"/>
    </location>
</feature>
<evidence type="ECO:0000259" key="4">
    <source>
        <dbReference type="Pfam" id="PF00892"/>
    </source>
</evidence>
<dbReference type="RefSeq" id="WP_317968100.1">
    <property type="nucleotide sequence ID" value="NZ_CP129118.1"/>
</dbReference>
<feature type="transmembrane region" description="Helical" evidence="3">
    <location>
        <begin position="211"/>
        <end position="230"/>
    </location>
</feature>
<comment type="similarity">
    <text evidence="2">Belongs to the EamA transporter family.</text>
</comment>
<feature type="transmembrane region" description="Helical" evidence="3">
    <location>
        <begin position="242"/>
        <end position="261"/>
    </location>
</feature>
<feature type="transmembrane region" description="Helical" evidence="3">
    <location>
        <begin position="63"/>
        <end position="83"/>
    </location>
</feature>
<reference evidence="5 6" key="1">
    <citation type="submission" date="2023-06" db="EMBL/GenBank/DDBJ databases">
        <title>Sporosarcina sp. nov., isolated from Korean tranditional fermented seafood 'Jeotgal'.</title>
        <authorList>
            <person name="Yang A.I."/>
            <person name="Shin N.-R."/>
        </authorList>
    </citation>
    <scope>NUCLEOTIDE SEQUENCE [LARGE SCALE GENOMIC DNA]</scope>
    <source>
        <strain evidence="5 6">T2O-4</strain>
    </source>
</reference>
<keyword evidence="6" id="KW-1185">Reference proteome</keyword>
<feature type="transmembrane region" description="Helical" evidence="3">
    <location>
        <begin position="267"/>
        <end position="285"/>
    </location>
</feature>
<sequence>MKNWMYPLLVIIGASSYGILSTITKLAILDGFTAAQAVTGQYYIGFLLAVILYITFKRKLPEFGGGYTLIVAGLFTALTGTVYGKAISYMPASLAVVMLFQFTWIGMLFDCIAHKRFPQRIEIISLFFLLGGTIFAAGVFDADLSGIPWQGWAWGMAAAVSFSAFLFMNSRQVEGMDMLTRLLFMSFFAAIAITFFQEPQILWNGTLAEGLWIYGLILGIFGIVLPILLFSIGIPKVGAGTASILSAIELPVAVTASVILLHEHMTVLQIVGIVIILVGMTLPSIGHRKGKMRKEISHDPLG</sequence>
<dbReference type="InterPro" id="IPR000620">
    <property type="entry name" value="EamA_dom"/>
</dbReference>
<feature type="transmembrane region" description="Helical" evidence="3">
    <location>
        <begin position="121"/>
        <end position="140"/>
    </location>
</feature>
<feature type="domain" description="EamA" evidence="4">
    <location>
        <begin position="151"/>
        <end position="282"/>
    </location>
</feature>
<protein>
    <submittedName>
        <fullName evidence="5">DMT family transporter</fullName>
    </submittedName>
</protein>
<evidence type="ECO:0000256" key="3">
    <source>
        <dbReference type="SAM" id="Phobius"/>
    </source>
</evidence>
<comment type="subcellular location">
    <subcellularLocation>
        <location evidence="1">Endomembrane system</location>
        <topology evidence="1">Multi-pass membrane protein</topology>
    </subcellularLocation>
</comment>
<feature type="transmembrane region" description="Helical" evidence="3">
    <location>
        <begin position="7"/>
        <end position="28"/>
    </location>
</feature>
<evidence type="ECO:0000313" key="6">
    <source>
        <dbReference type="Proteomes" id="UP001303902"/>
    </source>
</evidence>
<dbReference type="Pfam" id="PF00892">
    <property type="entry name" value="EamA"/>
    <property type="match status" value="1"/>
</dbReference>
<evidence type="ECO:0000256" key="1">
    <source>
        <dbReference type="ARBA" id="ARBA00004127"/>
    </source>
</evidence>
<feature type="transmembrane region" description="Helical" evidence="3">
    <location>
        <begin position="152"/>
        <end position="170"/>
    </location>
</feature>
<gene>
    <name evidence="5" type="ORF">QWT69_00950</name>
</gene>
<keyword evidence="3" id="KW-0472">Membrane</keyword>
<proteinExistence type="inferred from homology"/>
<evidence type="ECO:0000256" key="2">
    <source>
        <dbReference type="ARBA" id="ARBA00007362"/>
    </source>
</evidence>
<feature type="transmembrane region" description="Helical" evidence="3">
    <location>
        <begin position="182"/>
        <end position="199"/>
    </location>
</feature>
<organism evidence="5 6">
    <name type="scientific">Sporosarcina oncorhynchi</name>
    <dbReference type="NCBI Taxonomy" id="3056444"/>
    <lineage>
        <taxon>Bacteria</taxon>
        <taxon>Bacillati</taxon>
        <taxon>Bacillota</taxon>
        <taxon>Bacilli</taxon>
        <taxon>Bacillales</taxon>
        <taxon>Caryophanaceae</taxon>
        <taxon>Sporosarcina</taxon>
    </lineage>
</organism>
<dbReference type="SUPFAM" id="SSF103481">
    <property type="entry name" value="Multidrug resistance efflux transporter EmrE"/>
    <property type="match status" value="2"/>
</dbReference>
<accession>A0ABZ0L680</accession>
<dbReference type="Proteomes" id="UP001303902">
    <property type="component" value="Chromosome"/>
</dbReference>
<dbReference type="InterPro" id="IPR037185">
    <property type="entry name" value="EmrE-like"/>
</dbReference>
<keyword evidence="3" id="KW-1133">Transmembrane helix</keyword>
<feature type="transmembrane region" description="Helical" evidence="3">
    <location>
        <begin position="40"/>
        <end position="56"/>
    </location>
</feature>